<dbReference type="EMBL" id="GIBP01010718">
    <property type="protein sequence ID" value="NDV39687.1"/>
    <property type="molecule type" value="Transcribed_RNA"/>
</dbReference>
<organism evidence="1">
    <name type="scientific">Arcella intermedia</name>
    <dbReference type="NCBI Taxonomy" id="1963864"/>
    <lineage>
        <taxon>Eukaryota</taxon>
        <taxon>Amoebozoa</taxon>
        <taxon>Tubulinea</taxon>
        <taxon>Elardia</taxon>
        <taxon>Arcellinida</taxon>
        <taxon>Sphaerothecina</taxon>
        <taxon>Arcellidae</taxon>
        <taxon>Arcella</taxon>
    </lineage>
</organism>
<proteinExistence type="predicted"/>
<name>A0A6B2LS34_9EUKA</name>
<accession>A0A6B2LS34</accession>
<reference evidence="1" key="1">
    <citation type="journal article" date="2020" name="J. Eukaryot. Microbiol.">
        <title>De novo Sequencing, Assembly and Annotation of the Transcriptome for the Free-Living Testate Amoeba Arcella intermedia.</title>
        <authorList>
            <person name="Ribeiro G.M."/>
            <person name="Porfirio-Sousa A.L."/>
            <person name="Maurer-Alcala X.X."/>
            <person name="Katz L.A."/>
            <person name="Lahr D.J.G."/>
        </authorList>
    </citation>
    <scope>NUCLEOTIDE SEQUENCE</scope>
</reference>
<sequence>MYSKVEATSLMSSSIDLDQFSTSPNSFKLLLKSSNNLIQFSAWPVNFKACLSNFLASISSLLWFSKIVATPELIESTIWFVTFPTEPTTNFCSFSVSSLLFSCFCS</sequence>
<dbReference type="AlphaFoldDB" id="A0A6B2LS34"/>
<protein>
    <submittedName>
        <fullName evidence="1">Uncharacterized protein</fullName>
    </submittedName>
</protein>
<evidence type="ECO:0000313" key="1">
    <source>
        <dbReference type="EMBL" id="NDV39687.1"/>
    </source>
</evidence>